<sequence length="95" mass="10521">MTVDIAALARLARLEISGDELAKLEKEIPEILHFVETIQKADAGKEAKSPEHRNIMRADENPIESGKHTKALLDAAPAREGDRIAVKQVISRKKK</sequence>
<dbReference type="EMBL" id="MFKW01000052">
    <property type="protein sequence ID" value="OGG50402.1"/>
    <property type="molecule type" value="Genomic_DNA"/>
</dbReference>
<dbReference type="GO" id="GO:0006450">
    <property type="term" value="P:regulation of translational fidelity"/>
    <property type="evidence" value="ECO:0007669"/>
    <property type="project" value="InterPro"/>
</dbReference>
<comment type="caution">
    <text evidence="2">The sequence shown here is derived from an EMBL/GenBank/DDBJ whole genome shotgun (WGS) entry which is preliminary data.</text>
</comment>
<dbReference type="InterPro" id="IPR003837">
    <property type="entry name" value="GatC"/>
</dbReference>
<name>A0A1F6CNE8_9BACT</name>
<evidence type="ECO:0000313" key="3">
    <source>
        <dbReference type="Proteomes" id="UP000176445"/>
    </source>
</evidence>
<evidence type="ECO:0000256" key="1">
    <source>
        <dbReference type="SAM" id="MobiDB-lite"/>
    </source>
</evidence>
<protein>
    <recommendedName>
        <fullName evidence="4">Aspartyl/glutamyl-tRNA(Asn/Gln) amidotransferase subunit C</fullName>
    </recommendedName>
</protein>
<dbReference type="Pfam" id="PF02686">
    <property type="entry name" value="GatC"/>
    <property type="match status" value="1"/>
</dbReference>
<evidence type="ECO:0000313" key="2">
    <source>
        <dbReference type="EMBL" id="OGG50402.1"/>
    </source>
</evidence>
<reference evidence="2 3" key="1">
    <citation type="journal article" date="2016" name="Nat. Commun.">
        <title>Thousands of microbial genomes shed light on interconnected biogeochemical processes in an aquifer system.</title>
        <authorList>
            <person name="Anantharaman K."/>
            <person name="Brown C.T."/>
            <person name="Hug L.A."/>
            <person name="Sharon I."/>
            <person name="Castelle C.J."/>
            <person name="Probst A.J."/>
            <person name="Thomas B.C."/>
            <person name="Singh A."/>
            <person name="Wilkins M.J."/>
            <person name="Karaoz U."/>
            <person name="Brodie E.L."/>
            <person name="Williams K.H."/>
            <person name="Hubbard S.S."/>
            <person name="Banfield J.F."/>
        </authorList>
    </citation>
    <scope>NUCLEOTIDE SEQUENCE [LARGE SCALE GENOMIC DNA]</scope>
</reference>
<dbReference type="SUPFAM" id="SSF141000">
    <property type="entry name" value="Glu-tRNAGln amidotransferase C subunit"/>
    <property type="match status" value="1"/>
</dbReference>
<feature type="region of interest" description="Disordered" evidence="1">
    <location>
        <begin position="42"/>
        <end position="67"/>
    </location>
</feature>
<dbReference type="Gene3D" id="1.10.20.60">
    <property type="entry name" value="Glu-tRNAGln amidotransferase C subunit, N-terminal domain"/>
    <property type="match status" value="1"/>
</dbReference>
<dbReference type="InterPro" id="IPR036113">
    <property type="entry name" value="Asp/Glu-ADT_sf_sub_c"/>
</dbReference>
<gene>
    <name evidence="2" type="ORF">A2704_05700</name>
</gene>
<accession>A0A1F6CNE8</accession>
<evidence type="ECO:0008006" key="4">
    <source>
        <dbReference type="Google" id="ProtNLM"/>
    </source>
</evidence>
<feature type="compositionally biased region" description="Basic and acidic residues" evidence="1">
    <location>
        <begin position="42"/>
        <end position="60"/>
    </location>
</feature>
<organism evidence="2 3">
    <name type="scientific">Candidatus Kaiserbacteria bacterium RIFCSPHIGHO2_01_FULL_54_36b</name>
    <dbReference type="NCBI Taxonomy" id="1798483"/>
    <lineage>
        <taxon>Bacteria</taxon>
        <taxon>Candidatus Kaiseribacteriota</taxon>
    </lineage>
</organism>
<dbReference type="Proteomes" id="UP000176445">
    <property type="component" value="Unassembled WGS sequence"/>
</dbReference>
<dbReference type="AlphaFoldDB" id="A0A1F6CNE8"/>
<proteinExistence type="predicted"/>